<feature type="region of interest" description="Disordered" evidence="2">
    <location>
        <begin position="100"/>
        <end position="130"/>
    </location>
</feature>
<keyword evidence="1" id="KW-0175">Coiled coil</keyword>
<name>A0A9P6K351_9FUNG</name>
<feature type="coiled-coil region" evidence="1">
    <location>
        <begin position="58"/>
        <end position="85"/>
    </location>
</feature>
<feature type="compositionally biased region" description="Low complexity" evidence="2">
    <location>
        <begin position="238"/>
        <end position="253"/>
    </location>
</feature>
<feature type="compositionally biased region" description="Polar residues" evidence="2">
    <location>
        <begin position="416"/>
        <end position="450"/>
    </location>
</feature>
<keyword evidence="4" id="KW-1185">Reference proteome</keyword>
<evidence type="ECO:0000313" key="3">
    <source>
        <dbReference type="EMBL" id="KAF9543949.1"/>
    </source>
</evidence>
<comment type="caution">
    <text evidence="3">The sequence shown here is derived from an EMBL/GenBank/DDBJ whole genome shotgun (WGS) entry which is preliminary data.</text>
</comment>
<evidence type="ECO:0000313" key="4">
    <source>
        <dbReference type="Proteomes" id="UP000723463"/>
    </source>
</evidence>
<organism evidence="3 4">
    <name type="scientific">Mortierella hygrophila</name>
    <dbReference type="NCBI Taxonomy" id="979708"/>
    <lineage>
        <taxon>Eukaryota</taxon>
        <taxon>Fungi</taxon>
        <taxon>Fungi incertae sedis</taxon>
        <taxon>Mucoromycota</taxon>
        <taxon>Mortierellomycotina</taxon>
        <taxon>Mortierellomycetes</taxon>
        <taxon>Mortierellales</taxon>
        <taxon>Mortierellaceae</taxon>
        <taxon>Mortierella</taxon>
    </lineage>
</organism>
<feature type="compositionally biased region" description="Polar residues" evidence="2">
    <location>
        <begin position="15"/>
        <end position="27"/>
    </location>
</feature>
<feature type="compositionally biased region" description="Acidic residues" evidence="2">
    <location>
        <begin position="387"/>
        <end position="399"/>
    </location>
</feature>
<protein>
    <submittedName>
        <fullName evidence="3">Uncharacterized protein</fullName>
    </submittedName>
</protein>
<feature type="region of interest" description="Disordered" evidence="2">
    <location>
        <begin position="210"/>
        <end position="255"/>
    </location>
</feature>
<dbReference type="EMBL" id="JAAAXW010000101">
    <property type="protein sequence ID" value="KAF9543949.1"/>
    <property type="molecule type" value="Genomic_DNA"/>
</dbReference>
<feature type="region of interest" description="Disordered" evidence="2">
    <location>
        <begin position="1"/>
        <end position="38"/>
    </location>
</feature>
<reference evidence="3" key="1">
    <citation type="journal article" date="2020" name="Fungal Divers.">
        <title>Resolving the Mortierellaceae phylogeny through synthesis of multi-gene phylogenetics and phylogenomics.</title>
        <authorList>
            <person name="Vandepol N."/>
            <person name="Liber J."/>
            <person name="Desiro A."/>
            <person name="Na H."/>
            <person name="Kennedy M."/>
            <person name="Barry K."/>
            <person name="Grigoriev I.V."/>
            <person name="Miller A.N."/>
            <person name="O'Donnell K."/>
            <person name="Stajich J.E."/>
            <person name="Bonito G."/>
        </authorList>
    </citation>
    <scope>NUCLEOTIDE SEQUENCE</scope>
    <source>
        <strain evidence="3">NRRL 2591</strain>
    </source>
</reference>
<proteinExistence type="predicted"/>
<dbReference type="AlphaFoldDB" id="A0A9P6K351"/>
<gene>
    <name evidence="3" type="ORF">EC957_000314</name>
</gene>
<evidence type="ECO:0000256" key="2">
    <source>
        <dbReference type="SAM" id="MobiDB-lite"/>
    </source>
</evidence>
<evidence type="ECO:0000256" key="1">
    <source>
        <dbReference type="SAM" id="Coils"/>
    </source>
</evidence>
<sequence length="598" mass="66471">MTSHPSSGWRRTVGAQWSSVKRQQDASSPIPPHPMQQGMHSSLLVALSRPDLDQDYQHQQQQQLLLQQQQELQQLQQQQQYQQEQQALLLQQQHQQQQQEQQQQVATSSYPGSMLDHAATHNNTQSEHQRALQQFNENQKQQQLYLQQLQLMQRLQSMPGSTTRPWYPTFGPAITTSCSDSTILLDSPHQYRLINNAKLNRHAVGPHWRSIQTSSTYSPTPSPPSSSPQLQARTLAPSSSSLSTSSSSSSLSTMPGTTTALHAYLSSTYSSAASIDQARATSFHQHQHGHGDGMGSNALPDGRQGAQDEPVHHQYYQSHSYPHDPRHHPHPAYHPGNSREARDTIPFANRASPLTPASERFTDSSRKMKRKAAWQDQDNSNNINNNENDDSNDDEDGDDNERSNRNCQDENDSEQRINPSMMSSDPSQGFQPMSLSAGSPSRSESQTALGSFSMQSSVQQFVPITTSRAYQGVDAASSYLFAPNRSSMAEQDQDQDMGSVDSFNVSANAASFPAPSSRPSPMSMETSSVDQEDMDVVLTSAPELGVPKQSKRTKPRLNPNVFGTMSIAETLREQSGERIQDIFQECFYNAASSTRETV</sequence>
<accession>A0A9P6K351</accession>
<dbReference type="Proteomes" id="UP000723463">
    <property type="component" value="Unassembled WGS sequence"/>
</dbReference>
<feature type="region of interest" description="Disordered" evidence="2">
    <location>
        <begin position="279"/>
        <end position="451"/>
    </location>
</feature>